<dbReference type="Gene3D" id="1.25.40.10">
    <property type="entry name" value="Tetratricopeptide repeat domain"/>
    <property type="match status" value="1"/>
</dbReference>
<name>A0AAV3U2V4_9ALTE</name>
<keyword evidence="2" id="KW-1185">Reference proteome</keyword>
<dbReference type="SUPFAM" id="SSF144059">
    <property type="entry name" value="ImpE-like"/>
    <property type="match status" value="1"/>
</dbReference>
<dbReference type="AlphaFoldDB" id="A0AAV3U2V4"/>
<reference evidence="2" key="1">
    <citation type="journal article" date="2019" name="Int. J. Syst. Evol. Microbiol.">
        <title>The Global Catalogue of Microorganisms (GCM) 10K type strain sequencing project: providing services to taxonomists for standard genome sequencing and annotation.</title>
        <authorList>
            <consortium name="The Broad Institute Genomics Platform"/>
            <consortium name="The Broad Institute Genome Sequencing Center for Infectious Disease"/>
            <person name="Wu L."/>
            <person name="Ma J."/>
        </authorList>
    </citation>
    <scope>NUCLEOTIDE SEQUENCE [LARGE SCALE GENOMIC DNA]</scope>
    <source>
        <strain evidence="2">JCM 19134</strain>
    </source>
</reference>
<evidence type="ECO:0000313" key="1">
    <source>
        <dbReference type="EMBL" id="GAA4944209.1"/>
    </source>
</evidence>
<dbReference type="PIRSF" id="PIRSF029288">
    <property type="entry name" value="SciE_ImpE"/>
    <property type="match status" value="1"/>
</dbReference>
<dbReference type="InterPro" id="IPR011990">
    <property type="entry name" value="TPR-like_helical_dom_sf"/>
</dbReference>
<dbReference type="Proteomes" id="UP001409585">
    <property type="component" value="Unassembled WGS sequence"/>
</dbReference>
<protein>
    <recommendedName>
        <fullName evidence="3">Virulence protein SciE type</fullName>
    </recommendedName>
</protein>
<dbReference type="EMBL" id="BAABLX010000023">
    <property type="protein sequence ID" value="GAA4944209.1"/>
    <property type="molecule type" value="Genomic_DNA"/>
</dbReference>
<dbReference type="InterPro" id="IPR009211">
    <property type="entry name" value="TagJ"/>
</dbReference>
<accession>A0AAV3U2V4</accession>
<sequence>MNPKQAYQDGDLSQAMTLAAEVVKQNPSDVTARVFFAELCCIVGDLERADKQLQTLITLAPELVLTASNWRQLIRAAYARNSVYQEGATPTLVAPPSPDVERALHQLVALHNNFLETETTDSDENSSPANVVFTVNQSSTAALRDLDDLNADILEFLGTNGNYFWVELSQIESLHLETPERPLDLLWRKCRLITNGGSDGVVFMPTIYPNTSDDTQQLLGRSTDWVNRNGLELGLGLREFLVGDEVLSIMDLKSLVRA</sequence>
<evidence type="ECO:0008006" key="3">
    <source>
        <dbReference type="Google" id="ProtNLM"/>
    </source>
</evidence>
<dbReference type="RefSeq" id="WP_345422162.1">
    <property type="nucleotide sequence ID" value="NZ_AP031496.1"/>
</dbReference>
<evidence type="ECO:0000313" key="2">
    <source>
        <dbReference type="Proteomes" id="UP001409585"/>
    </source>
</evidence>
<organism evidence="1 2">
    <name type="scientific">Halioxenophilus aromaticivorans</name>
    <dbReference type="NCBI Taxonomy" id="1306992"/>
    <lineage>
        <taxon>Bacteria</taxon>
        <taxon>Pseudomonadati</taxon>
        <taxon>Pseudomonadota</taxon>
        <taxon>Gammaproteobacteria</taxon>
        <taxon>Alteromonadales</taxon>
        <taxon>Alteromonadaceae</taxon>
        <taxon>Halioxenophilus</taxon>
    </lineage>
</organism>
<proteinExistence type="predicted"/>
<dbReference type="Pfam" id="PF07024">
    <property type="entry name" value="ImpE"/>
    <property type="match status" value="1"/>
</dbReference>
<comment type="caution">
    <text evidence="1">The sequence shown here is derived from an EMBL/GenBank/DDBJ whole genome shotgun (WGS) entry which is preliminary data.</text>
</comment>
<gene>
    <name evidence="1" type="ORF">GCM10025791_23860</name>
</gene>